<reference evidence="3 4" key="1">
    <citation type="submission" date="2019-09" db="EMBL/GenBank/DDBJ databases">
        <title>Draft genome sequence of Ginsengibacter sp. BR5-29.</title>
        <authorList>
            <person name="Im W.-T."/>
        </authorList>
    </citation>
    <scope>NUCLEOTIDE SEQUENCE [LARGE SCALE GENOMIC DNA]</scope>
    <source>
        <strain evidence="3 4">BR5-29</strain>
    </source>
</reference>
<dbReference type="InterPro" id="IPR036291">
    <property type="entry name" value="NAD(P)-bd_dom_sf"/>
</dbReference>
<evidence type="ECO:0000313" key="3">
    <source>
        <dbReference type="EMBL" id="KAA9041211.1"/>
    </source>
</evidence>
<dbReference type="PANTHER" id="PTHR42760">
    <property type="entry name" value="SHORT-CHAIN DEHYDROGENASES/REDUCTASES FAMILY MEMBER"/>
    <property type="match status" value="1"/>
</dbReference>
<keyword evidence="2" id="KW-0560">Oxidoreductase</keyword>
<dbReference type="InterPro" id="IPR020904">
    <property type="entry name" value="Sc_DH/Rdtase_CS"/>
</dbReference>
<name>A0A5J5IK76_9BACT</name>
<evidence type="ECO:0000313" key="4">
    <source>
        <dbReference type="Proteomes" id="UP000326903"/>
    </source>
</evidence>
<sequence>MSHSFSLEGKVVVVTGGTGILGKSFIDCIAEAGGTVGILGRNRAIAEERATKINKEGGKAIALCADVTNRNDLTNARKLVLDTYGKIDGLVNAAGSSMTDEAEKELDIFNMSLDDLKATMDVNLWGTILPTQIFGNAISHQGKGSIVNISSIAAKRAIGKILGYSMAKASVESFTKWFAVELSRRYKDAIRINAIVPGLFLTDANRNFYTDIKAINEKPSNPVLQKVPFKRFGEPEELNGIVVWLLSNASKFVTGTTITVDGGLNVNSGLFDS</sequence>
<protein>
    <submittedName>
        <fullName evidence="3">SDR family oxidoreductase</fullName>
    </submittedName>
</protein>
<keyword evidence="4" id="KW-1185">Reference proteome</keyword>
<gene>
    <name evidence="3" type="ORF">FW778_04025</name>
</gene>
<dbReference type="FunFam" id="3.40.50.720:FF:000084">
    <property type="entry name" value="Short-chain dehydrogenase reductase"/>
    <property type="match status" value="1"/>
</dbReference>
<dbReference type="Pfam" id="PF13561">
    <property type="entry name" value="adh_short_C2"/>
    <property type="match status" value="1"/>
</dbReference>
<dbReference type="Gene3D" id="3.40.50.720">
    <property type="entry name" value="NAD(P)-binding Rossmann-like Domain"/>
    <property type="match status" value="1"/>
</dbReference>
<dbReference type="PRINTS" id="PR00081">
    <property type="entry name" value="GDHRDH"/>
</dbReference>
<organism evidence="3 4">
    <name type="scientific">Ginsengibacter hankyongi</name>
    <dbReference type="NCBI Taxonomy" id="2607284"/>
    <lineage>
        <taxon>Bacteria</taxon>
        <taxon>Pseudomonadati</taxon>
        <taxon>Bacteroidota</taxon>
        <taxon>Chitinophagia</taxon>
        <taxon>Chitinophagales</taxon>
        <taxon>Chitinophagaceae</taxon>
        <taxon>Ginsengibacter</taxon>
    </lineage>
</organism>
<dbReference type="PROSITE" id="PS00061">
    <property type="entry name" value="ADH_SHORT"/>
    <property type="match status" value="1"/>
</dbReference>
<evidence type="ECO:0000256" key="2">
    <source>
        <dbReference type="ARBA" id="ARBA00023002"/>
    </source>
</evidence>
<dbReference type="InterPro" id="IPR002347">
    <property type="entry name" value="SDR_fam"/>
</dbReference>
<dbReference type="GO" id="GO:0016616">
    <property type="term" value="F:oxidoreductase activity, acting on the CH-OH group of donors, NAD or NADP as acceptor"/>
    <property type="evidence" value="ECO:0007669"/>
    <property type="project" value="TreeGrafter"/>
</dbReference>
<accession>A0A5J5IK76</accession>
<dbReference type="Proteomes" id="UP000326903">
    <property type="component" value="Unassembled WGS sequence"/>
</dbReference>
<evidence type="ECO:0000256" key="1">
    <source>
        <dbReference type="ARBA" id="ARBA00006484"/>
    </source>
</evidence>
<dbReference type="EMBL" id="VYQF01000001">
    <property type="protein sequence ID" value="KAA9041211.1"/>
    <property type="molecule type" value="Genomic_DNA"/>
</dbReference>
<dbReference type="PANTHER" id="PTHR42760:SF115">
    <property type="entry name" value="3-OXOACYL-[ACYL-CARRIER-PROTEIN] REDUCTASE FABG"/>
    <property type="match status" value="1"/>
</dbReference>
<proteinExistence type="inferred from homology"/>
<dbReference type="AlphaFoldDB" id="A0A5J5IK76"/>
<dbReference type="PRINTS" id="PR00080">
    <property type="entry name" value="SDRFAMILY"/>
</dbReference>
<comment type="caution">
    <text evidence="3">The sequence shown here is derived from an EMBL/GenBank/DDBJ whole genome shotgun (WGS) entry which is preliminary data.</text>
</comment>
<dbReference type="RefSeq" id="WP_150413300.1">
    <property type="nucleotide sequence ID" value="NZ_VYQF01000001.1"/>
</dbReference>
<dbReference type="SUPFAM" id="SSF51735">
    <property type="entry name" value="NAD(P)-binding Rossmann-fold domains"/>
    <property type="match status" value="1"/>
</dbReference>
<comment type="similarity">
    <text evidence="1">Belongs to the short-chain dehydrogenases/reductases (SDR) family.</text>
</comment>